<evidence type="ECO:0000313" key="3">
    <source>
        <dbReference type="EMBL" id="QHS88433.1"/>
    </source>
</evidence>
<feature type="compositionally biased region" description="Basic residues" evidence="1">
    <location>
        <begin position="83"/>
        <end position="93"/>
    </location>
</feature>
<keyword evidence="2" id="KW-0472">Membrane</keyword>
<evidence type="ECO:0000256" key="2">
    <source>
        <dbReference type="SAM" id="Phobius"/>
    </source>
</evidence>
<keyword evidence="2" id="KW-0812">Transmembrane</keyword>
<feature type="transmembrane region" description="Helical" evidence="2">
    <location>
        <begin position="12"/>
        <end position="32"/>
    </location>
</feature>
<name>A0A6C0BAE0_9ZZZZ</name>
<dbReference type="EMBL" id="MN739096">
    <property type="protein sequence ID" value="QHS88433.1"/>
    <property type="molecule type" value="Genomic_DNA"/>
</dbReference>
<protein>
    <submittedName>
        <fullName evidence="3">Uncharacterized protein</fullName>
    </submittedName>
</protein>
<feature type="transmembrane region" description="Helical" evidence="2">
    <location>
        <begin position="38"/>
        <end position="64"/>
    </location>
</feature>
<keyword evidence="2" id="KW-1133">Transmembrane helix</keyword>
<sequence>MKKRGGSLETTNIAFYVVLAIAVFNIVAFVTAHDWNSLIFFSLAAFVATIFKVSPLLTLVIAIISANVFRASKFLQEGLENKKKPKSKKHTKVTKSTETPLPHKEASSTADNAAYAPMNANTLEGLTSTANGLMERQDKLHELAGQLGPLMKQASSMLKQLPEGFLQNAFKNKK</sequence>
<organism evidence="3">
    <name type="scientific">viral metagenome</name>
    <dbReference type="NCBI Taxonomy" id="1070528"/>
    <lineage>
        <taxon>unclassified sequences</taxon>
        <taxon>metagenomes</taxon>
        <taxon>organismal metagenomes</taxon>
    </lineage>
</organism>
<reference evidence="3" key="1">
    <citation type="journal article" date="2020" name="Nature">
        <title>Giant virus diversity and host interactions through global metagenomics.</title>
        <authorList>
            <person name="Schulz F."/>
            <person name="Roux S."/>
            <person name="Paez-Espino D."/>
            <person name="Jungbluth S."/>
            <person name="Walsh D.A."/>
            <person name="Denef V.J."/>
            <person name="McMahon K.D."/>
            <person name="Konstantinidis K.T."/>
            <person name="Eloe-Fadrosh E.A."/>
            <person name="Kyrpides N.C."/>
            <person name="Woyke T."/>
        </authorList>
    </citation>
    <scope>NUCLEOTIDE SEQUENCE</scope>
    <source>
        <strain evidence="3">GVMAG-M-3300010158-55</strain>
    </source>
</reference>
<dbReference type="AlphaFoldDB" id="A0A6C0BAE0"/>
<feature type="region of interest" description="Disordered" evidence="1">
    <location>
        <begin position="80"/>
        <end position="111"/>
    </location>
</feature>
<accession>A0A6C0BAE0</accession>
<evidence type="ECO:0000256" key="1">
    <source>
        <dbReference type="SAM" id="MobiDB-lite"/>
    </source>
</evidence>
<proteinExistence type="predicted"/>